<dbReference type="Proteomes" id="UP000886653">
    <property type="component" value="Unassembled WGS sequence"/>
</dbReference>
<proteinExistence type="predicted"/>
<gene>
    <name evidence="1" type="ORF">CROQUDRAFT_100232</name>
</gene>
<dbReference type="AlphaFoldDB" id="A0A9P6N6E6"/>
<organism evidence="1 2">
    <name type="scientific">Cronartium quercuum f. sp. fusiforme G11</name>
    <dbReference type="NCBI Taxonomy" id="708437"/>
    <lineage>
        <taxon>Eukaryota</taxon>
        <taxon>Fungi</taxon>
        <taxon>Dikarya</taxon>
        <taxon>Basidiomycota</taxon>
        <taxon>Pucciniomycotina</taxon>
        <taxon>Pucciniomycetes</taxon>
        <taxon>Pucciniales</taxon>
        <taxon>Coleosporiaceae</taxon>
        <taxon>Cronartium</taxon>
    </lineage>
</organism>
<dbReference type="EMBL" id="MU167451">
    <property type="protein sequence ID" value="KAG0140354.1"/>
    <property type="molecule type" value="Genomic_DNA"/>
</dbReference>
<name>A0A9P6N6E6_9BASI</name>
<evidence type="ECO:0000313" key="2">
    <source>
        <dbReference type="Proteomes" id="UP000886653"/>
    </source>
</evidence>
<comment type="caution">
    <text evidence="1">The sequence shown here is derived from an EMBL/GenBank/DDBJ whole genome shotgun (WGS) entry which is preliminary data.</text>
</comment>
<protein>
    <submittedName>
        <fullName evidence="1">Uncharacterized protein</fullName>
    </submittedName>
</protein>
<reference evidence="1" key="1">
    <citation type="submission" date="2013-11" db="EMBL/GenBank/DDBJ databases">
        <title>Genome sequence of the fusiform rust pathogen reveals effectors for host alternation and coevolution with pine.</title>
        <authorList>
            <consortium name="DOE Joint Genome Institute"/>
            <person name="Smith K."/>
            <person name="Pendleton A."/>
            <person name="Kubisiak T."/>
            <person name="Anderson C."/>
            <person name="Salamov A."/>
            <person name="Aerts A."/>
            <person name="Riley R."/>
            <person name="Clum A."/>
            <person name="Lindquist E."/>
            <person name="Ence D."/>
            <person name="Campbell M."/>
            <person name="Kronenberg Z."/>
            <person name="Feau N."/>
            <person name="Dhillon B."/>
            <person name="Hamelin R."/>
            <person name="Burleigh J."/>
            <person name="Smith J."/>
            <person name="Yandell M."/>
            <person name="Nelson C."/>
            <person name="Grigoriev I."/>
            <person name="Davis J."/>
        </authorList>
    </citation>
    <scope>NUCLEOTIDE SEQUENCE</scope>
    <source>
        <strain evidence="1">G11</strain>
    </source>
</reference>
<keyword evidence="2" id="KW-1185">Reference proteome</keyword>
<evidence type="ECO:0000313" key="1">
    <source>
        <dbReference type="EMBL" id="KAG0140354.1"/>
    </source>
</evidence>
<accession>A0A9P6N6E6</accession>
<sequence>MASQPNQTTTCLSITDLATPKHPSVSLLNSRSLGKATELFEKWLGKAKIDARRIAMLTETHVLIIGVSKSNGHHSFQLVGGSPTALQFMNNHKEKYNKFDFCSEFQAWCTGIPVDELKPKAKDVRDAKARRRKAREALGKLLKESLPYHNAGWPWANCENVLKSLGWQISFKEGATLSIGDVAQASSNLNDAQASSILADINAK</sequence>